<keyword evidence="9" id="KW-0443">Lipid metabolism</keyword>
<keyword evidence="3" id="KW-0444">Lipid biosynthesis</keyword>
<dbReference type="AlphaFoldDB" id="A0AAD6J2D7"/>
<dbReference type="GO" id="GO:0005789">
    <property type="term" value="C:endoplasmic reticulum membrane"/>
    <property type="evidence" value="ECO:0007669"/>
    <property type="project" value="UniProtKB-SubCell"/>
</dbReference>
<evidence type="ECO:0000313" key="14">
    <source>
        <dbReference type="Proteomes" id="UP001221413"/>
    </source>
</evidence>
<evidence type="ECO:0000256" key="12">
    <source>
        <dbReference type="ARBA" id="ARBA00023221"/>
    </source>
</evidence>
<comment type="caution">
    <text evidence="13">The sequence shown here is derived from an EMBL/GenBank/DDBJ whole genome shotgun (WGS) entry which is preliminary data.</text>
</comment>
<dbReference type="EMBL" id="JAQGDS010000003">
    <property type="protein sequence ID" value="KAJ6262339.1"/>
    <property type="molecule type" value="Genomic_DNA"/>
</dbReference>
<comment type="subcellular location">
    <subcellularLocation>
        <location evidence="1">Endoplasmic reticulum membrane</location>
        <topology evidence="1">Multi-pass membrane protein</topology>
    </subcellularLocation>
</comment>
<gene>
    <name evidence="13" type="ORF">Dda_3146</name>
</gene>
<keyword evidence="14" id="KW-1185">Reference proteome</keyword>
<evidence type="ECO:0008006" key="15">
    <source>
        <dbReference type="Google" id="ProtNLM"/>
    </source>
</evidence>
<evidence type="ECO:0000256" key="10">
    <source>
        <dbReference type="ARBA" id="ARBA00023136"/>
    </source>
</evidence>
<reference evidence="13" key="1">
    <citation type="submission" date="2023-01" db="EMBL/GenBank/DDBJ databases">
        <title>The chitinases involved in constricting ring structure development in the nematode-trapping fungus Drechslerella dactyloides.</title>
        <authorList>
            <person name="Wang R."/>
            <person name="Zhang L."/>
            <person name="Tang P."/>
            <person name="Li S."/>
            <person name="Liang L."/>
        </authorList>
    </citation>
    <scope>NUCLEOTIDE SEQUENCE</scope>
    <source>
        <strain evidence="13">YMF1.00031</strain>
    </source>
</reference>
<evidence type="ECO:0000256" key="3">
    <source>
        <dbReference type="ARBA" id="ARBA00022516"/>
    </source>
</evidence>
<evidence type="ECO:0000256" key="1">
    <source>
        <dbReference type="ARBA" id="ARBA00004477"/>
    </source>
</evidence>
<keyword evidence="6" id="KW-0752">Steroid biosynthesis</keyword>
<keyword evidence="7" id="KW-1133">Transmembrane helix</keyword>
<evidence type="ECO:0000256" key="7">
    <source>
        <dbReference type="ARBA" id="ARBA00022989"/>
    </source>
</evidence>
<keyword evidence="5" id="KW-0256">Endoplasmic reticulum</keyword>
<dbReference type="PANTHER" id="PTHR15451">
    <property type="entry name" value="ERGOSTEROL BIOSYNTHETIC PROTEIN 28-RELATED"/>
    <property type="match status" value="1"/>
</dbReference>
<dbReference type="PANTHER" id="PTHR15451:SF19">
    <property type="entry name" value="ERGOSTEROL BIOSYNTHETIC PROTEIN 28 HOMOLOG"/>
    <property type="match status" value="1"/>
</dbReference>
<dbReference type="GO" id="GO:0016126">
    <property type="term" value="P:sterol biosynthetic process"/>
    <property type="evidence" value="ECO:0007669"/>
    <property type="project" value="UniProtKB-KW"/>
</dbReference>
<evidence type="ECO:0000256" key="8">
    <source>
        <dbReference type="ARBA" id="ARBA00023011"/>
    </source>
</evidence>
<sequence>MHSFIDCVGGCAAVLARDGIGGAAGGSSEGLTVRGVGIERVIEVVDIHLEGWDARSSGSMRSGSARGPRYSSYGFASLLEDAAAAMAEHSRMRLAGGRWRCLSAHGVSVELRSEEGGYVTPPGIPSVKDKLLHRIRVRASPDGNINPIAMDAVDDGTRWYNSLPVAPGLLPKFLLLVSVISIANSAQCYATLKFTKRVYAGRPLEVSGLSSRTFGTWTLLAALVRFYAAYNISNAAVYDLCVGTFVLAGWHFGSEWLWFGTAKLGEGLTGPLIAATTGLAWMLTQRTYYLTLPAP</sequence>
<evidence type="ECO:0000256" key="2">
    <source>
        <dbReference type="ARBA" id="ARBA00005377"/>
    </source>
</evidence>
<keyword evidence="11" id="KW-1207">Sterol metabolism</keyword>
<evidence type="ECO:0000313" key="13">
    <source>
        <dbReference type="EMBL" id="KAJ6262339.1"/>
    </source>
</evidence>
<proteinExistence type="inferred from homology"/>
<comment type="similarity">
    <text evidence="2">Belongs to the ERG28 family.</text>
</comment>
<dbReference type="Pfam" id="PF03694">
    <property type="entry name" value="Erg28"/>
    <property type="match status" value="1"/>
</dbReference>
<keyword evidence="8" id="KW-0756">Sterol biosynthesis</keyword>
<name>A0AAD6J2D7_DREDA</name>
<dbReference type="Proteomes" id="UP001221413">
    <property type="component" value="Unassembled WGS sequence"/>
</dbReference>
<evidence type="ECO:0000256" key="11">
    <source>
        <dbReference type="ARBA" id="ARBA00023166"/>
    </source>
</evidence>
<evidence type="ECO:0000256" key="4">
    <source>
        <dbReference type="ARBA" id="ARBA00022692"/>
    </source>
</evidence>
<dbReference type="InterPro" id="IPR005352">
    <property type="entry name" value="Erg28"/>
</dbReference>
<keyword evidence="10" id="KW-0472">Membrane</keyword>
<keyword evidence="4" id="KW-0812">Transmembrane</keyword>
<accession>A0AAD6J2D7</accession>
<dbReference type="GO" id="GO:0030674">
    <property type="term" value="F:protein-macromolecule adaptor activity"/>
    <property type="evidence" value="ECO:0007669"/>
    <property type="project" value="TreeGrafter"/>
</dbReference>
<evidence type="ECO:0000256" key="6">
    <source>
        <dbReference type="ARBA" id="ARBA00022955"/>
    </source>
</evidence>
<evidence type="ECO:0000256" key="9">
    <source>
        <dbReference type="ARBA" id="ARBA00023098"/>
    </source>
</evidence>
<keyword evidence="12" id="KW-0753">Steroid metabolism</keyword>
<organism evidence="13 14">
    <name type="scientific">Drechslerella dactyloides</name>
    <name type="common">Nematode-trapping fungus</name>
    <name type="synonym">Arthrobotrys dactyloides</name>
    <dbReference type="NCBI Taxonomy" id="74499"/>
    <lineage>
        <taxon>Eukaryota</taxon>
        <taxon>Fungi</taxon>
        <taxon>Dikarya</taxon>
        <taxon>Ascomycota</taxon>
        <taxon>Pezizomycotina</taxon>
        <taxon>Orbiliomycetes</taxon>
        <taxon>Orbiliales</taxon>
        <taxon>Orbiliaceae</taxon>
        <taxon>Drechslerella</taxon>
    </lineage>
</organism>
<evidence type="ECO:0000256" key="5">
    <source>
        <dbReference type="ARBA" id="ARBA00022824"/>
    </source>
</evidence>
<protein>
    <recommendedName>
        <fullName evidence="15">Ergosterol biosynthesis protein</fullName>
    </recommendedName>
</protein>